<organism evidence="1 2">
    <name type="scientific">Nonomuraea purpurea</name>
    <dbReference type="NCBI Taxonomy" id="1849276"/>
    <lineage>
        <taxon>Bacteria</taxon>
        <taxon>Bacillati</taxon>
        <taxon>Actinomycetota</taxon>
        <taxon>Actinomycetes</taxon>
        <taxon>Streptosporangiales</taxon>
        <taxon>Streptosporangiaceae</taxon>
        <taxon>Nonomuraea</taxon>
    </lineage>
</organism>
<dbReference type="Proteomes" id="UP001595851">
    <property type="component" value="Unassembled WGS sequence"/>
</dbReference>
<comment type="caution">
    <text evidence="1">The sequence shown here is derived from an EMBL/GenBank/DDBJ whole genome shotgun (WGS) entry which is preliminary data.</text>
</comment>
<dbReference type="EMBL" id="JBHSBI010000001">
    <property type="protein sequence ID" value="MFC4006011.1"/>
    <property type="molecule type" value="Genomic_DNA"/>
</dbReference>
<reference evidence="2" key="1">
    <citation type="journal article" date="2019" name="Int. J. Syst. Evol. Microbiol.">
        <title>The Global Catalogue of Microorganisms (GCM) 10K type strain sequencing project: providing services to taxonomists for standard genome sequencing and annotation.</title>
        <authorList>
            <consortium name="The Broad Institute Genomics Platform"/>
            <consortium name="The Broad Institute Genome Sequencing Center for Infectious Disease"/>
            <person name="Wu L."/>
            <person name="Ma J."/>
        </authorList>
    </citation>
    <scope>NUCLEOTIDE SEQUENCE [LARGE SCALE GENOMIC DNA]</scope>
    <source>
        <strain evidence="2">TBRC 1276</strain>
    </source>
</reference>
<protein>
    <submittedName>
        <fullName evidence="1">BREX system P-loop protein BrxC</fullName>
    </submittedName>
</protein>
<keyword evidence="2" id="KW-1185">Reference proteome</keyword>
<name>A0ABV8G0G3_9ACTN</name>
<sequence length="1181" mass="133065">MTTDQPIKELFANDIHRRIEEVIKVDQTNEEIIRDEINEYVVTDAIRRHYTRILEEYRQAPNNPREGIAIWVSGFFGSGKSSFAKMLGLSIENRTVDGEPAAERFVKRAGDNRIQVLLQAISEHIPTHAVIFDVSTDRGIRSGNQTLTEIMYGLFLQSLGYAKDLDLSELEISLEEKGELPRFEQEYARLFRKDWNKEKGKIAFALSEASRVLHSLDSETYPVADSWVKAVKNKADITPGKLAERATELMNRRRPGQALMFVVDEVGQFVARDVQKMLDLQAIVQRLGVMGRGRHWVVVTSQEKLGELVSGLDDKKIELARLMDRFPLQVHMEPSDISEVTSRRVLLKNATAQQILGALFEEYRARLAHHSRLTAEIKLPELTRDSFVDLYPLLPYQVDLIIQVVSGLRTQSGASRHVGGANRTIIKLAQQLLINPAVDMADQRVGALVRLDQVYDLVEENIGSEIRAKIATIPRELNHPFAQRVAKVICLLQYVKSVHRSAENIAAALLPGVDSDSPLASVQEALRELEAAHKVRRGDDGYRIPTPAEDDWERLRNGISPKPGDAHRLYAETLASFWQPQPSHTLFETKIFKAGLAIHGRDVASGDLAFQFHLADEGPDFDALANELRGRSQQERRHVFWAVPLDNGIDREIVEVFRSREMLVRKERETKSEDAPLLIAEERLRQRQHLDQLRRLLRAACLTGRVYFRGHDRSPDERAVEVSKTAAEILGQVLPDVFDRFQEAAAKLNDVRRGTDAIFTAQNLRGLPKVFSQLNLLRDENGQTVFRVDSGPLREVLHRIEERANYGEMASGRYLADEFANEPFGWDFEVVRLLVLALMRAEKIEATSKGRTLNAVTSVEARETFSNNNLFRQASFRPRKGIEFEELVKASDAFSDTFGEDCRELNANAIAVELRQQIARHEDVITSAQSALMAHRLPGGAVLETAIGQMKAILRGSAEEAIATFNASHRVIKDAIRRATELEQALTESRLHDLERARQAAEVAWPALKVEPGIGPDLESRAAELPDLLARETFYRDLPAIEQHARAIELEFARRFNDAQQARIDAYTTAFKQLTSEPGWHDLDDQTQQAIAAKLLAGQRPLPHTMPLPLLRSERDACEGRLREAIRRIQETLEGDRLVSVKVNSYFSGGIETEEQLDAALAGLREECARLIGAGKKVVLS</sequence>
<evidence type="ECO:0000313" key="1">
    <source>
        <dbReference type="EMBL" id="MFC4006011.1"/>
    </source>
</evidence>
<proteinExistence type="predicted"/>
<accession>A0ABV8G0G3</accession>
<dbReference type="RefSeq" id="WP_379526174.1">
    <property type="nucleotide sequence ID" value="NZ_JBHSBI010000001.1"/>
</dbReference>
<dbReference type="InterPro" id="IPR047679">
    <property type="entry name" value="BREX_BrxC"/>
</dbReference>
<gene>
    <name evidence="1" type="primary">brxC</name>
    <name evidence="1" type="ORF">ACFOY2_02170</name>
</gene>
<evidence type="ECO:0000313" key="2">
    <source>
        <dbReference type="Proteomes" id="UP001595851"/>
    </source>
</evidence>
<dbReference type="NCBIfam" id="NF033441">
    <property type="entry name" value="BREX_BrxC"/>
    <property type="match status" value="1"/>
</dbReference>